<dbReference type="InterPro" id="IPR006311">
    <property type="entry name" value="TAT_signal"/>
</dbReference>
<keyword evidence="3" id="KW-0472">Membrane</keyword>
<dbReference type="GO" id="GO:0015288">
    <property type="term" value="F:porin activity"/>
    <property type="evidence" value="ECO:0007669"/>
    <property type="project" value="InterPro"/>
</dbReference>
<evidence type="ECO:0000313" key="7">
    <source>
        <dbReference type="Proteomes" id="UP000240904"/>
    </source>
</evidence>
<evidence type="ECO:0000256" key="3">
    <source>
        <dbReference type="ARBA" id="ARBA00023136"/>
    </source>
</evidence>
<reference evidence="6 7" key="1">
    <citation type="submission" date="2018-03" db="EMBL/GenBank/DDBJ databases">
        <title>Whole genome sequencing of Histamine producing bacteria.</title>
        <authorList>
            <person name="Butler K."/>
        </authorList>
    </citation>
    <scope>NUCLEOTIDE SEQUENCE [LARGE SCALE GENOMIC DNA]</scope>
    <source>
        <strain evidence="6 7">DSM 16190</strain>
    </source>
</reference>
<dbReference type="OrthoDB" id="8173690at2"/>
<evidence type="ECO:0000256" key="4">
    <source>
        <dbReference type="SAM" id="SignalP"/>
    </source>
</evidence>
<dbReference type="PANTHER" id="PTHR34501">
    <property type="entry name" value="PROTEIN YDDL-RELATED"/>
    <property type="match status" value="1"/>
</dbReference>
<gene>
    <name evidence="6" type="ORF">C9I89_02685</name>
</gene>
<accession>A0A2T3N5A2</accession>
<evidence type="ECO:0000259" key="5">
    <source>
        <dbReference type="Pfam" id="PF13609"/>
    </source>
</evidence>
<feature type="signal peptide" evidence="4">
    <location>
        <begin position="1"/>
        <end position="26"/>
    </location>
</feature>
<dbReference type="Gene3D" id="2.40.160.10">
    <property type="entry name" value="Porin"/>
    <property type="match status" value="1"/>
</dbReference>
<evidence type="ECO:0000313" key="6">
    <source>
        <dbReference type="EMBL" id="PSW07631.1"/>
    </source>
</evidence>
<dbReference type="InterPro" id="IPR050298">
    <property type="entry name" value="Gram-neg_bact_OMP"/>
</dbReference>
<sequence>MENMFKRSVLGVAVAAAAMASVAVQAAPAAANYELYGLAAVSVWGGEAEGNDGSGEGTLNVLNESRFGLRGTLDLEKGPKMFWQMEAGDVGDGTSVKSDNGSISWMGFRDSFIGFEFDAGKVRVGRMLTPAYQILDWPYSGNKLGEVFDWTGAVEGGTNYDRQNDMVRFDSAQFGAVNFSVAAGKGNVTEDGNNWYGASASVKAGPAVFHLGYELGVDRQVTKGVEDDKTTAADETVKRVGSDTELFLVGFEATFGAIGVQGAYKIAGAEYDNGAPDQDQNSYSVGVSYSMEDWKFSLGYAAQEDLETGGVKSTPKSEDIVSFNASYFIDPSAEVFFRPYQITRGGESMFGAGVGISYNF</sequence>
<dbReference type="Proteomes" id="UP000240904">
    <property type="component" value="Unassembled WGS sequence"/>
</dbReference>
<organism evidence="6 7">
    <name type="scientific">Photobacterium lipolyticum</name>
    <dbReference type="NCBI Taxonomy" id="266810"/>
    <lineage>
        <taxon>Bacteria</taxon>
        <taxon>Pseudomonadati</taxon>
        <taxon>Pseudomonadota</taxon>
        <taxon>Gammaproteobacteria</taxon>
        <taxon>Vibrionales</taxon>
        <taxon>Vibrionaceae</taxon>
        <taxon>Photobacterium</taxon>
    </lineage>
</organism>
<evidence type="ECO:0000256" key="1">
    <source>
        <dbReference type="ARBA" id="ARBA00004571"/>
    </source>
</evidence>
<dbReference type="Pfam" id="PF13609">
    <property type="entry name" value="Porin_4"/>
    <property type="match status" value="1"/>
</dbReference>
<dbReference type="InterPro" id="IPR033900">
    <property type="entry name" value="Gram_neg_porin_domain"/>
</dbReference>
<dbReference type="AlphaFoldDB" id="A0A2T3N5A2"/>
<dbReference type="PANTHER" id="PTHR34501:SF2">
    <property type="entry name" value="OUTER MEMBRANE PORIN F-RELATED"/>
    <property type="match status" value="1"/>
</dbReference>
<dbReference type="RefSeq" id="WP_107281785.1">
    <property type="nucleotide sequence ID" value="NZ_PYMC01000001.1"/>
</dbReference>
<dbReference type="CDD" id="cd00342">
    <property type="entry name" value="gram_neg_porins"/>
    <property type="match status" value="1"/>
</dbReference>
<dbReference type="InterPro" id="IPR023614">
    <property type="entry name" value="Porin_dom_sf"/>
</dbReference>
<name>A0A2T3N5A2_9GAMM</name>
<dbReference type="PROSITE" id="PS51318">
    <property type="entry name" value="TAT"/>
    <property type="match status" value="1"/>
</dbReference>
<dbReference type="GO" id="GO:0009279">
    <property type="term" value="C:cell outer membrane"/>
    <property type="evidence" value="ECO:0007669"/>
    <property type="project" value="UniProtKB-SubCell"/>
</dbReference>
<feature type="domain" description="Porin" evidence="5">
    <location>
        <begin position="16"/>
        <end position="335"/>
    </location>
</feature>
<comment type="subcellular location">
    <subcellularLocation>
        <location evidence="1">Cell outer membrane</location>
        <topology evidence="1">Multi-pass membrane protein</topology>
    </subcellularLocation>
</comment>
<dbReference type="SUPFAM" id="SSF56935">
    <property type="entry name" value="Porins"/>
    <property type="match status" value="1"/>
</dbReference>
<dbReference type="EMBL" id="PYMC01000001">
    <property type="protein sequence ID" value="PSW07631.1"/>
    <property type="molecule type" value="Genomic_DNA"/>
</dbReference>
<evidence type="ECO:0000256" key="2">
    <source>
        <dbReference type="ARBA" id="ARBA00022729"/>
    </source>
</evidence>
<keyword evidence="7" id="KW-1185">Reference proteome</keyword>
<proteinExistence type="predicted"/>
<protein>
    <submittedName>
        <fullName evidence="6">Porin</fullName>
    </submittedName>
</protein>
<keyword evidence="2 4" id="KW-0732">Signal</keyword>
<feature type="chain" id="PRO_5015481673" evidence="4">
    <location>
        <begin position="27"/>
        <end position="360"/>
    </location>
</feature>
<comment type="caution">
    <text evidence="6">The sequence shown here is derived from an EMBL/GenBank/DDBJ whole genome shotgun (WGS) entry which is preliminary data.</text>
</comment>